<proteinExistence type="predicted"/>
<dbReference type="Proteomes" id="UP000054709">
    <property type="component" value="Unassembled WGS sequence"/>
</dbReference>
<dbReference type="RefSeq" id="WP_060623039.1">
    <property type="nucleotide sequence ID" value="NZ_LCZJ02000018.1"/>
</dbReference>
<dbReference type="OrthoDB" id="2652108at2"/>
<evidence type="ECO:0008006" key="4">
    <source>
        <dbReference type="Google" id="ProtNLM"/>
    </source>
</evidence>
<sequence>MKKRNSNSVLAAVAVLSIVLLAGCTELPGRQSAKNDVEKSISEDAHQNFGDVVKQELGKAATTVQQAVEETATTVVDEIKADSISKELSVSQAIGSASVLSMDNAVGEIEVTAVTGDLIHVNATISSHNSSLHASDRQKIMDDAEVLVEVSGDTLKVSTHSKSSPKKDLWTWAQDKYGYSDFSISYNIELPASMNKYKITNNVGQIHLRNLEGNYHIVSNVGAINIEGAKITGKSTVESDTGSIRMDIAGMKDDSSLKAKTEVGSLSAVLADGMKCSLEANSDLGQIKGVEGGKTDINGGGPLLSLNSNIGAITVQ</sequence>
<feature type="signal peptide" evidence="1">
    <location>
        <begin position="1"/>
        <end position="22"/>
    </location>
</feature>
<dbReference type="PROSITE" id="PS51257">
    <property type="entry name" value="PROKAR_LIPOPROTEIN"/>
    <property type="match status" value="1"/>
</dbReference>
<feature type="chain" id="PRO_5039463394" description="Adhesin domain-containing protein" evidence="1">
    <location>
        <begin position="23"/>
        <end position="316"/>
    </location>
</feature>
<gene>
    <name evidence="2" type="ORF">UQ64_12015</name>
</gene>
<accession>A0A0W1B1T4</accession>
<keyword evidence="3" id="KW-1185">Reference proteome</keyword>
<keyword evidence="1" id="KW-0732">Signal</keyword>
<evidence type="ECO:0000256" key="1">
    <source>
        <dbReference type="SAM" id="SignalP"/>
    </source>
</evidence>
<evidence type="ECO:0000313" key="3">
    <source>
        <dbReference type="Proteomes" id="UP000054709"/>
    </source>
</evidence>
<evidence type="ECO:0000313" key="2">
    <source>
        <dbReference type="EMBL" id="KTD87526.1"/>
    </source>
</evidence>
<protein>
    <recommendedName>
        <fullName evidence="4">Adhesin domain-containing protein</fullName>
    </recommendedName>
</protein>
<reference evidence="2 3" key="1">
    <citation type="journal article" date="2015" name="Int. Biodeterior. Biodegradation">
        <title>Physiological and genetic screening methods for the isolation of methyl tert-butyl ether-degrading bacteria for bioremediation purposes.</title>
        <authorList>
            <person name="Guisado I.M."/>
            <person name="Purswani J."/>
            <person name="Gonzalez Lopez J."/>
            <person name="Pozo C."/>
        </authorList>
    </citation>
    <scope>NUCLEOTIDE SEQUENCE [LARGE SCALE GENOMIC DNA]</scope>
    <source>
        <strain evidence="2 3">SH7</strain>
    </source>
</reference>
<name>A0A0W1B1T4_9BACL</name>
<comment type="caution">
    <text evidence="2">The sequence shown here is derived from an EMBL/GenBank/DDBJ whole genome shotgun (WGS) entry which is preliminary data.</text>
</comment>
<organism evidence="2 3">
    <name type="scientific">Paenibacillus etheri</name>
    <dbReference type="NCBI Taxonomy" id="1306852"/>
    <lineage>
        <taxon>Bacteria</taxon>
        <taxon>Bacillati</taxon>
        <taxon>Bacillota</taxon>
        <taxon>Bacilli</taxon>
        <taxon>Bacillales</taxon>
        <taxon>Paenibacillaceae</taxon>
        <taxon>Paenibacillus</taxon>
    </lineage>
</organism>
<dbReference type="EMBL" id="LCZJ02000018">
    <property type="protein sequence ID" value="KTD87526.1"/>
    <property type="molecule type" value="Genomic_DNA"/>
</dbReference>
<dbReference type="AlphaFoldDB" id="A0A0W1B1T4"/>